<dbReference type="PANTHER" id="PTHR42202:SF1">
    <property type="entry name" value="GTP CYCLOHYDROLASE III"/>
    <property type="match status" value="1"/>
</dbReference>
<dbReference type="InterPro" id="IPR029787">
    <property type="entry name" value="Nucleotide_cyclase"/>
</dbReference>
<keyword evidence="1 2" id="KW-0378">Hydrolase</keyword>
<gene>
    <name evidence="2" type="ordered locus">CENSYa_1757</name>
</gene>
<dbReference type="HOGENOM" id="CLU_080076_0_0_2"/>
<evidence type="ECO:0000256" key="1">
    <source>
        <dbReference type="ARBA" id="ARBA00022801"/>
    </source>
</evidence>
<keyword evidence="3" id="KW-1185">Reference proteome</keyword>
<dbReference type="STRING" id="414004.CENSYa_1757"/>
<dbReference type="EMBL" id="DP000238">
    <property type="protein sequence ID" value="ABK78368.1"/>
    <property type="molecule type" value="Genomic_DNA"/>
</dbReference>
<protein>
    <submittedName>
        <fullName evidence="2">GTP cyclohydrolase III</fullName>
        <ecNumber evidence="2">3.5.4.29</ecNumber>
    </submittedName>
</protein>
<dbReference type="EC" id="3.5.4.29" evidence="2"/>
<dbReference type="SUPFAM" id="SSF55073">
    <property type="entry name" value="Nucleotide cyclase"/>
    <property type="match status" value="1"/>
</dbReference>
<dbReference type="EnsemblBacteria" id="ABK78368">
    <property type="protein sequence ID" value="ABK78368"/>
    <property type="gene ID" value="CENSYa_1757"/>
</dbReference>
<name>A0RYF1_CENSY</name>
<dbReference type="PATRIC" id="fig|414004.10.peg.1602"/>
<dbReference type="InterPro" id="IPR043128">
    <property type="entry name" value="Rev_trsase/Diguanyl_cyclase"/>
</dbReference>
<dbReference type="Proteomes" id="UP000000758">
    <property type="component" value="Chromosome"/>
</dbReference>
<dbReference type="Pfam" id="PF05165">
    <property type="entry name" value="GCH_III"/>
    <property type="match status" value="1"/>
</dbReference>
<dbReference type="Gene3D" id="3.30.70.270">
    <property type="match status" value="1"/>
</dbReference>
<reference evidence="2 3" key="1">
    <citation type="journal article" date="2006" name="Proc. Natl. Acad. Sci. U.S.A.">
        <title>Genomic analysis of the uncultivated marine crenarchaeote Cenarchaeum symbiosum.</title>
        <authorList>
            <person name="Hallam S.J."/>
            <person name="Konstantinidis K.T."/>
            <person name="Putnam N."/>
            <person name="Schleper C."/>
            <person name="Watanabe Y."/>
            <person name="Sugahara J."/>
            <person name="Preston C."/>
            <person name="de la Torre J."/>
            <person name="Richardson P.M."/>
            <person name="DeLong E.F."/>
        </authorList>
    </citation>
    <scope>NUCLEOTIDE SEQUENCE [LARGE SCALE GENOMIC DNA]</scope>
    <source>
        <strain evidence="3">A</strain>
    </source>
</reference>
<proteinExistence type="predicted"/>
<accession>A0RYF1</accession>
<evidence type="ECO:0000313" key="2">
    <source>
        <dbReference type="EMBL" id="ABK78368.1"/>
    </source>
</evidence>
<organism evidence="2 3">
    <name type="scientific">Cenarchaeum symbiosum (strain A)</name>
    <dbReference type="NCBI Taxonomy" id="414004"/>
    <lineage>
        <taxon>Archaea</taxon>
        <taxon>Nitrososphaerota</taxon>
        <taxon>Candidatus Cenarchaeales</taxon>
        <taxon>Candidatus Cenarchaeaceae</taxon>
        <taxon>Candidatus Cenarchaeum</taxon>
    </lineage>
</organism>
<dbReference type="GO" id="GO:0043740">
    <property type="term" value="F:GTP cyclohydrolase IIa activity"/>
    <property type="evidence" value="ECO:0007669"/>
    <property type="project" value="UniProtKB-EC"/>
</dbReference>
<dbReference type="AlphaFoldDB" id="A0RYF1"/>
<dbReference type="KEGG" id="csy:CENSYa_1757"/>
<evidence type="ECO:0000313" key="3">
    <source>
        <dbReference type="Proteomes" id="UP000000758"/>
    </source>
</evidence>
<dbReference type="InterPro" id="IPR007839">
    <property type="entry name" value="GTP_CycHdrlase_3"/>
</dbReference>
<sequence length="185" mass="19408">MTSGLDAQGHAEILQKISVRGPGLTMAIGRAEEPLDADMMAHKAREAGELLGDGIFGRPGGQDGPVTIMHLDVDDVSSQARSRSPYEVSSAMFGLYARMSSFFVGHGALTFFMGGDNFMVVSGPRAKGAVRGFLDEMNGTGVILNCGIGTGGSAREAACRATGALDKIREIRDSGGKKPQVYELP</sequence>
<dbReference type="PANTHER" id="PTHR42202">
    <property type="entry name" value="GTP CYCLOHYDROLASE III"/>
    <property type="match status" value="1"/>
</dbReference>